<sequence>MNATKVAHEFSNLVREVRKKHTGKGPEQIITRFAGPWAICEMKGNMTNLENFMSQTEEGKRMIHATRTEFIKKIYEDPELVSKFEAIVNAKLITIFNDFNIDLDTAITVYVFDRTLQIEEKPTH</sequence>
<proteinExistence type="predicted"/>
<accession>A0ABY4CMF4</accession>
<dbReference type="Pfam" id="PF10057">
    <property type="entry name" value="MpsC"/>
    <property type="match status" value="1"/>
</dbReference>
<evidence type="ECO:0000259" key="1">
    <source>
        <dbReference type="Pfam" id="PF10057"/>
    </source>
</evidence>
<dbReference type="InterPro" id="IPR018745">
    <property type="entry name" value="MpsC"/>
</dbReference>
<dbReference type="EMBL" id="CP089291">
    <property type="protein sequence ID" value="UOF91189.1"/>
    <property type="molecule type" value="Genomic_DNA"/>
</dbReference>
<feature type="domain" description="Na+-translocating membrane potential-generating system MpsC" evidence="1">
    <location>
        <begin position="4"/>
        <end position="114"/>
    </location>
</feature>
<dbReference type="RefSeq" id="WP_347437879.1">
    <property type="nucleotide sequence ID" value="NZ_CP089291.1"/>
</dbReference>
<keyword evidence="3" id="KW-1185">Reference proteome</keyword>
<organism evidence="2 3">
    <name type="scientific">Fodinisporobacter ferrooxydans</name>
    <dbReference type="NCBI Taxonomy" id="2901836"/>
    <lineage>
        <taxon>Bacteria</taxon>
        <taxon>Bacillati</taxon>
        <taxon>Bacillota</taxon>
        <taxon>Bacilli</taxon>
        <taxon>Bacillales</taxon>
        <taxon>Alicyclobacillaceae</taxon>
        <taxon>Fodinisporobacter</taxon>
    </lineage>
</organism>
<name>A0ABY4CMF4_9BACL</name>
<protein>
    <submittedName>
        <fullName evidence="2">DUF2294 domain-containing protein</fullName>
    </submittedName>
</protein>
<reference evidence="2" key="1">
    <citation type="submission" date="2021-12" db="EMBL/GenBank/DDBJ databases">
        <title>Alicyclobacillaceae gen. nov., sp. nov., isolated from chalcocite enrichment system.</title>
        <authorList>
            <person name="Jiang Z."/>
        </authorList>
    </citation>
    <scope>NUCLEOTIDE SEQUENCE</scope>
    <source>
        <strain evidence="2">MYW30-H2</strain>
    </source>
</reference>
<evidence type="ECO:0000313" key="3">
    <source>
        <dbReference type="Proteomes" id="UP000830167"/>
    </source>
</evidence>
<evidence type="ECO:0000313" key="2">
    <source>
        <dbReference type="EMBL" id="UOF91189.1"/>
    </source>
</evidence>
<gene>
    <name evidence="2" type="ORF">LSG31_02715</name>
</gene>
<dbReference type="Proteomes" id="UP000830167">
    <property type="component" value="Chromosome"/>
</dbReference>